<gene>
    <name evidence="1" type="ORF">ACJEBM_13280</name>
</gene>
<evidence type="ECO:0000313" key="2">
    <source>
        <dbReference type="Proteomes" id="UP001622950"/>
    </source>
</evidence>
<comment type="caution">
    <text evidence="1">The sequence shown here is derived from an EMBL/GenBank/DDBJ whole genome shotgun (WGS) entry which is preliminary data.</text>
</comment>
<reference evidence="1" key="1">
    <citation type="submission" date="2024-11" db="EMBL/GenBank/DDBJ databases">
        <authorList>
            <person name="Lucas J.A."/>
        </authorList>
    </citation>
    <scope>NUCLEOTIDE SEQUENCE</scope>
    <source>
        <strain evidence="1">Z 8.8</strain>
    </source>
</reference>
<evidence type="ECO:0000313" key="1">
    <source>
        <dbReference type="EMBL" id="MFK9081643.1"/>
    </source>
</evidence>
<dbReference type="Proteomes" id="UP001622950">
    <property type="component" value="Unassembled WGS sequence"/>
</dbReference>
<organism evidence="1 2">
    <name type="scientific">Pseudomonas neuropathica</name>
    <dbReference type="NCBI Taxonomy" id="2730425"/>
    <lineage>
        <taxon>Bacteria</taxon>
        <taxon>Pseudomonadati</taxon>
        <taxon>Pseudomonadota</taxon>
        <taxon>Gammaproteobacteria</taxon>
        <taxon>Pseudomonadales</taxon>
        <taxon>Pseudomonadaceae</taxon>
        <taxon>Pseudomonas</taxon>
    </lineage>
</organism>
<proteinExistence type="predicted"/>
<keyword evidence="2" id="KW-1185">Reference proteome</keyword>
<accession>A0ACC7MUD4</accession>
<protein>
    <submittedName>
        <fullName evidence="1">Uncharacterized protein</fullName>
    </submittedName>
</protein>
<name>A0ACC7MUD4_9PSED</name>
<dbReference type="EMBL" id="JBJHQE010000020">
    <property type="protein sequence ID" value="MFK9081643.1"/>
    <property type="molecule type" value="Genomic_DNA"/>
</dbReference>
<sequence length="253" mass="28046">MHIEQRLELLDSLPPLPAASMPTIRAFAPEVPIDPNKPSGTVGNEMVNLFMAGTGEQNRRDVNSCKQLVQHAATKLYDPQKELYQWYKYYVDTLQKLGWITQASQLKEQTIKRSGLTMDTVALYVMQGFVGANISKLAELAGKGLAKIKQSDGLVDIYNGTANVGSDAKFDMSPIWETKEGYPMMILNCNTLNVRESSRGILWWKSTTQETRIKTAAQAVYLNVDVYAGIRQAVLDKIGATAKNALADIPNMD</sequence>